<accession>I7MHK4</accession>
<dbReference type="FunFam" id="3.40.850.10:FF:000082">
    <property type="entry name" value="OSM3-like kinesin"/>
    <property type="match status" value="1"/>
</dbReference>
<keyword evidence="2 5" id="KW-0067">ATP-binding</keyword>
<dbReference type="InterPro" id="IPR036961">
    <property type="entry name" value="Kinesin_motor_dom_sf"/>
</dbReference>
<feature type="region of interest" description="Disordered" evidence="7">
    <location>
        <begin position="688"/>
        <end position="707"/>
    </location>
</feature>
<gene>
    <name evidence="9" type="ORF">TTHERM_00444350</name>
</gene>
<dbReference type="GO" id="GO:0008017">
    <property type="term" value="F:microtubule binding"/>
    <property type="evidence" value="ECO:0007669"/>
    <property type="project" value="InterPro"/>
</dbReference>
<feature type="compositionally biased region" description="Polar residues" evidence="7">
    <location>
        <begin position="434"/>
        <end position="463"/>
    </location>
</feature>
<dbReference type="InterPro" id="IPR027640">
    <property type="entry name" value="Kinesin-like_fam"/>
</dbReference>
<dbReference type="PROSITE" id="PS50067">
    <property type="entry name" value="KINESIN_MOTOR_2"/>
    <property type="match status" value="1"/>
</dbReference>
<dbReference type="SUPFAM" id="SSF52540">
    <property type="entry name" value="P-loop containing nucleoside triphosphate hydrolases"/>
    <property type="match status" value="1"/>
</dbReference>
<evidence type="ECO:0000256" key="4">
    <source>
        <dbReference type="ARBA" id="ARBA00023175"/>
    </source>
</evidence>
<reference evidence="10" key="1">
    <citation type="journal article" date="2006" name="PLoS Biol.">
        <title>Macronuclear genome sequence of the ciliate Tetrahymena thermophila, a model eukaryote.</title>
        <authorList>
            <person name="Eisen J.A."/>
            <person name="Coyne R.S."/>
            <person name="Wu M."/>
            <person name="Wu D."/>
            <person name="Thiagarajan M."/>
            <person name="Wortman J.R."/>
            <person name="Badger J.H."/>
            <person name="Ren Q."/>
            <person name="Amedeo P."/>
            <person name="Jones K.M."/>
            <person name="Tallon L.J."/>
            <person name="Delcher A.L."/>
            <person name="Salzberg S.L."/>
            <person name="Silva J.C."/>
            <person name="Haas B.J."/>
            <person name="Majoros W.H."/>
            <person name="Farzad M."/>
            <person name="Carlton J.M."/>
            <person name="Smith R.K. Jr."/>
            <person name="Garg J."/>
            <person name="Pearlman R.E."/>
            <person name="Karrer K.M."/>
            <person name="Sun L."/>
            <person name="Manning G."/>
            <person name="Elde N.C."/>
            <person name="Turkewitz A.P."/>
            <person name="Asai D.J."/>
            <person name="Wilkes D.E."/>
            <person name="Wang Y."/>
            <person name="Cai H."/>
            <person name="Collins K."/>
            <person name="Stewart B.A."/>
            <person name="Lee S.R."/>
            <person name="Wilamowska K."/>
            <person name="Weinberg Z."/>
            <person name="Ruzzo W.L."/>
            <person name="Wloga D."/>
            <person name="Gaertig J."/>
            <person name="Frankel J."/>
            <person name="Tsao C.-C."/>
            <person name="Gorovsky M.A."/>
            <person name="Keeling P.J."/>
            <person name="Waller R.F."/>
            <person name="Patron N.J."/>
            <person name="Cherry J.M."/>
            <person name="Stover N.A."/>
            <person name="Krieger C.J."/>
            <person name="del Toro C."/>
            <person name="Ryder H.F."/>
            <person name="Williamson S.C."/>
            <person name="Barbeau R.A."/>
            <person name="Hamilton E.P."/>
            <person name="Orias E."/>
        </authorList>
    </citation>
    <scope>NUCLEOTIDE SEQUENCE [LARGE SCALE GENOMIC DNA]</scope>
    <source>
        <strain evidence="10">SB210</strain>
    </source>
</reference>
<dbReference type="GeneID" id="7826931"/>
<dbReference type="Proteomes" id="UP000009168">
    <property type="component" value="Unassembled WGS sequence"/>
</dbReference>
<dbReference type="PANTHER" id="PTHR47968:SF75">
    <property type="entry name" value="CENTROMERE-ASSOCIATED PROTEIN E"/>
    <property type="match status" value="1"/>
</dbReference>
<dbReference type="GO" id="GO:0003777">
    <property type="term" value="F:microtubule motor activity"/>
    <property type="evidence" value="ECO:0007669"/>
    <property type="project" value="InterPro"/>
</dbReference>
<evidence type="ECO:0000313" key="10">
    <source>
        <dbReference type="Proteomes" id="UP000009168"/>
    </source>
</evidence>
<feature type="domain" description="Kinesin motor" evidence="8">
    <location>
        <begin position="11"/>
        <end position="334"/>
    </location>
</feature>
<evidence type="ECO:0000256" key="7">
    <source>
        <dbReference type="SAM" id="MobiDB-lite"/>
    </source>
</evidence>
<keyword evidence="10" id="KW-1185">Reference proteome</keyword>
<dbReference type="RefSeq" id="XP_001023297.3">
    <property type="nucleotide sequence ID" value="XM_001023297.3"/>
</dbReference>
<evidence type="ECO:0000256" key="2">
    <source>
        <dbReference type="ARBA" id="ARBA00022840"/>
    </source>
</evidence>
<dbReference type="OrthoDB" id="297533at2759"/>
<keyword evidence="3 6" id="KW-0175">Coiled coil</keyword>
<feature type="compositionally biased region" description="Low complexity" evidence="7">
    <location>
        <begin position="692"/>
        <end position="703"/>
    </location>
</feature>
<feature type="coiled-coil region" evidence="6">
    <location>
        <begin position="339"/>
        <end position="373"/>
    </location>
</feature>
<dbReference type="CDD" id="cd01369">
    <property type="entry name" value="KISc_KHC_KIF5"/>
    <property type="match status" value="1"/>
</dbReference>
<evidence type="ECO:0000256" key="5">
    <source>
        <dbReference type="PROSITE-ProRule" id="PRU00283"/>
    </source>
</evidence>
<keyword evidence="4 5" id="KW-0505">Motor protein</keyword>
<dbReference type="AlphaFoldDB" id="I7MHK4"/>
<evidence type="ECO:0000313" key="9">
    <source>
        <dbReference type="EMBL" id="EAS03052.3"/>
    </source>
</evidence>
<dbReference type="PRINTS" id="PR00380">
    <property type="entry name" value="KINESINHEAVY"/>
</dbReference>
<feature type="compositionally biased region" description="Basic and acidic residues" evidence="7">
    <location>
        <begin position="408"/>
        <end position="420"/>
    </location>
</feature>
<feature type="region of interest" description="Disordered" evidence="7">
    <location>
        <begin position="408"/>
        <end position="463"/>
    </location>
</feature>
<comment type="similarity">
    <text evidence="5">Belongs to the TRAFAC class myosin-kinesin ATPase superfamily. Kinesin family.</text>
</comment>
<evidence type="ECO:0000259" key="8">
    <source>
        <dbReference type="PROSITE" id="PS50067"/>
    </source>
</evidence>
<dbReference type="eggNOG" id="KOG0240">
    <property type="taxonomic scope" value="Eukaryota"/>
</dbReference>
<dbReference type="GO" id="GO:0007018">
    <property type="term" value="P:microtubule-based movement"/>
    <property type="evidence" value="ECO:0007669"/>
    <property type="project" value="InterPro"/>
</dbReference>
<feature type="coiled-coil region" evidence="6">
    <location>
        <begin position="466"/>
        <end position="539"/>
    </location>
</feature>
<feature type="compositionally biased region" description="Basic and acidic residues" evidence="7">
    <location>
        <begin position="626"/>
        <end position="643"/>
    </location>
</feature>
<dbReference type="Gene3D" id="3.40.850.10">
    <property type="entry name" value="Kinesin motor domain"/>
    <property type="match status" value="1"/>
</dbReference>
<dbReference type="EMBL" id="GG662504">
    <property type="protein sequence ID" value="EAS03052.3"/>
    <property type="molecule type" value="Genomic_DNA"/>
</dbReference>
<dbReference type="STRING" id="312017.I7MHK4"/>
<feature type="coiled-coil region" evidence="6">
    <location>
        <begin position="768"/>
        <end position="838"/>
    </location>
</feature>
<dbReference type="PROSITE" id="PS00411">
    <property type="entry name" value="KINESIN_MOTOR_1"/>
    <property type="match status" value="1"/>
</dbReference>
<feature type="region of interest" description="Disordered" evidence="7">
    <location>
        <begin position="619"/>
        <end position="643"/>
    </location>
</feature>
<proteinExistence type="inferred from homology"/>
<evidence type="ECO:0000256" key="3">
    <source>
        <dbReference type="ARBA" id="ARBA00023054"/>
    </source>
</evidence>
<evidence type="ECO:0000256" key="1">
    <source>
        <dbReference type="ARBA" id="ARBA00022741"/>
    </source>
</evidence>
<name>I7MHK4_TETTS</name>
<dbReference type="SMART" id="SM00129">
    <property type="entry name" value="KISc"/>
    <property type="match status" value="1"/>
</dbReference>
<dbReference type="PANTHER" id="PTHR47968">
    <property type="entry name" value="CENTROMERE PROTEIN E"/>
    <property type="match status" value="1"/>
</dbReference>
<dbReference type="Pfam" id="PF00225">
    <property type="entry name" value="Kinesin"/>
    <property type="match status" value="1"/>
</dbReference>
<organism evidence="9 10">
    <name type="scientific">Tetrahymena thermophila (strain SB210)</name>
    <dbReference type="NCBI Taxonomy" id="312017"/>
    <lineage>
        <taxon>Eukaryota</taxon>
        <taxon>Sar</taxon>
        <taxon>Alveolata</taxon>
        <taxon>Ciliophora</taxon>
        <taxon>Intramacronucleata</taxon>
        <taxon>Oligohymenophorea</taxon>
        <taxon>Hymenostomatida</taxon>
        <taxon>Tetrahymenina</taxon>
        <taxon>Tetrahymenidae</taxon>
        <taxon>Tetrahymena</taxon>
    </lineage>
</organism>
<keyword evidence="1 5" id="KW-0547">Nucleotide-binding</keyword>
<dbReference type="KEGG" id="tet:TTHERM_00444350"/>
<dbReference type="InterPro" id="IPR027417">
    <property type="entry name" value="P-loop_NTPase"/>
</dbReference>
<dbReference type="InParanoid" id="I7MHK4"/>
<sequence>MSKKNQQESNNIRVVLRCRPLNKLEIEQGGEQCVKIVDDSTVQVIVAGEEQPHQFSFDKIFPSDTRQIDVFKEVGQPVLECIMQGINSTIFAYGQTSSGKTHTMEGKHDDPEYMGLIPRMMDKLFDMIADAPSTIEFSIKASFLEIYNEKIHDLLDPSKTNLNVKEDKLRGIFVQDATEAFVVKASDMMKVMRKGADNRSVAATRMNERSSRSHSIFLLTLIQKNTETETSRLSKLYFVDLAGSEKIAKTHVSGQQLEEAKNINKSLTCLGIVINSLSEKKEHIPYRDSKLTRILQESIGGNSKTTLIIACSMCSYNDKETISTLRFGQRAKSIKNQAKVNEEKSAKELMQLLAKAENMIKYKDEIIAALQQQLGQENITPVAPNKQLSKSNSVADISFSFNRQLTRSETEIEENTRNIENESPSIQLKPVAPQEQQETAKPKKSTPTNKLGGVQKQNNPNTSRKLLEQHLEIIKLKEKIEKLEGEKHDLEIDLANKTTELQMSNEKCKSMSEAMEQTYTDCEAQLKKYQDQMENMQVDTLEWNTYTRELKKSTNRLQSDLNYLLLSTEIKSMDIKNIDANGFESQEGKICQTIKKTLEQIDAINSYIGKFEQVQSLRTMTEGSETDERKMKTVGDEDKPHKKKEDIKLKSFVSPRSKHGGFIRLQQSTSDYNEVLSTEADDVIFTEDSIPSTTSNTGTNGSNYLKDNNMQQPTDQLIMERNESEDEDHTEEEEDIKDIIEITKSITSLDEVQREELMTYIISIKRQVRKLTQQNKEYVLNIENYQSSSDCQIQKYKKKIQEIKKTLNQKLKDQEIKLLNLSTKLNEKATEIKNLTLKHEKELIDKNQTYANLKVEFENLKKVISSNHPVSKIAELQQKIKELGTDRQKLFNELFAARNELDQKEITLKEKDSQIQLMRKTMQKQNGEFNNIKSGGDFLVSSRGALLERKTTVNDLDSSGQKQKSISLKSHIAPSIRGGGGDFASFQKNNQYLLSDEANEDNYDDNTDPKLRNTKQQEISKSINTFDQKMKHAQLSSTKKTMNRIDEEDDMANDFAQIEPSAFELEKKFNIIGQKKIETEKSTTSSIFGAVKKIFM</sequence>
<evidence type="ECO:0000256" key="6">
    <source>
        <dbReference type="SAM" id="Coils"/>
    </source>
</evidence>
<dbReference type="InterPro" id="IPR019821">
    <property type="entry name" value="Kinesin_motor_CS"/>
</dbReference>
<dbReference type="GO" id="GO:0005524">
    <property type="term" value="F:ATP binding"/>
    <property type="evidence" value="ECO:0007669"/>
    <property type="project" value="UniProtKB-UniRule"/>
</dbReference>
<protein>
    <submittedName>
        <fullName evidence="9">Kinesin motor catalytic domain protein</fullName>
    </submittedName>
</protein>
<dbReference type="InterPro" id="IPR001752">
    <property type="entry name" value="Kinesin_motor_dom"/>
</dbReference>
<feature type="binding site" evidence="5">
    <location>
        <begin position="94"/>
        <end position="101"/>
    </location>
    <ligand>
        <name>ATP</name>
        <dbReference type="ChEBI" id="CHEBI:30616"/>
    </ligand>
</feature>